<comment type="caution">
    <text evidence="2">The sequence shown here is derived from an EMBL/GenBank/DDBJ whole genome shotgun (WGS) entry which is preliminary data.</text>
</comment>
<organism evidence="2 3">
    <name type="scientific">Amycolatopsis ultiminotia</name>
    <dbReference type="NCBI Taxonomy" id="543629"/>
    <lineage>
        <taxon>Bacteria</taxon>
        <taxon>Bacillati</taxon>
        <taxon>Actinomycetota</taxon>
        <taxon>Actinomycetes</taxon>
        <taxon>Pseudonocardiales</taxon>
        <taxon>Pseudonocardiaceae</taxon>
        <taxon>Amycolatopsis</taxon>
    </lineage>
</organism>
<gene>
    <name evidence="2" type="ORF">GCM10022222_16160</name>
</gene>
<evidence type="ECO:0000313" key="2">
    <source>
        <dbReference type="EMBL" id="GAA3533601.1"/>
    </source>
</evidence>
<name>A0ABP6VEY9_9PSEU</name>
<feature type="region of interest" description="Disordered" evidence="1">
    <location>
        <begin position="34"/>
        <end position="85"/>
    </location>
</feature>
<evidence type="ECO:0000313" key="3">
    <source>
        <dbReference type="Proteomes" id="UP001500689"/>
    </source>
</evidence>
<keyword evidence="3" id="KW-1185">Reference proteome</keyword>
<dbReference type="Proteomes" id="UP001500689">
    <property type="component" value="Unassembled WGS sequence"/>
</dbReference>
<evidence type="ECO:0000256" key="1">
    <source>
        <dbReference type="SAM" id="MobiDB-lite"/>
    </source>
</evidence>
<reference evidence="3" key="1">
    <citation type="journal article" date="2019" name="Int. J. Syst. Evol. Microbiol.">
        <title>The Global Catalogue of Microorganisms (GCM) 10K type strain sequencing project: providing services to taxonomists for standard genome sequencing and annotation.</title>
        <authorList>
            <consortium name="The Broad Institute Genomics Platform"/>
            <consortium name="The Broad Institute Genome Sequencing Center for Infectious Disease"/>
            <person name="Wu L."/>
            <person name="Ma J."/>
        </authorList>
    </citation>
    <scope>NUCLEOTIDE SEQUENCE [LARGE SCALE GENOMIC DNA]</scope>
    <source>
        <strain evidence="3">JCM 16898</strain>
    </source>
</reference>
<protein>
    <submittedName>
        <fullName evidence="2">Uncharacterized protein</fullName>
    </submittedName>
</protein>
<sequence>MTSVRNARGPESDHDVMALDGEALALTPRRMRAAGEGRYVPTPLAAAPPGRWAKRSGSPPCRSGGGRPGERLGTAPARRPPAVRP</sequence>
<dbReference type="EMBL" id="BAAAZN010000003">
    <property type="protein sequence ID" value="GAA3533601.1"/>
    <property type="molecule type" value="Genomic_DNA"/>
</dbReference>
<proteinExistence type="predicted"/>
<accession>A0ABP6VEY9</accession>